<gene>
    <name evidence="3" type="ORF">V565_295140</name>
</gene>
<evidence type="ECO:0000259" key="1">
    <source>
        <dbReference type="Pfam" id="PF00078"/>
    </source>
</evidence>
<evidence type="ECO:0000313" key="3">
    <source>
        <dbReference type="EMBL" id="KEP45264.1"/>
    </source>
</evidence>
<dbReference type="OrthoDB" id="1750432at2759"/>
<dbReference type="AlphaFoldDB" id="A0A074RET6"/>
<protein>
    <submittedName>
        <fullName evidence="3">Pol polyprotein/retrotransposon</fullName>
    </submittedName>
</protein>
<accession>A0A074RET6</accession>
<dbReference type="InterPro" id="IPR043128">
    <property type="entry name" value="Rev_trsase/Diguanyl_cyclase"/>
</dbReference>
<sequence>MVSEVMQQGDTNASATYQSLMNILLEKGRGKYWDVFLDDIVVYTDTIEEHIARMHELFDILHCEKLYLSNGKFQFLVPELQILGHVIDKEGIRMDPNKVDSVLKWKVPTTKEQIMAFLGAVGYLAPNCEGIRVPMGVLSGRSAANKHWNWDHTAQRAFDEVKSIVQKHRDTHRVAIDYSKEAQPINLVTDASCTGASGVLLQGKDLDKALIITFWSGKFMSTQQNYAVHELELP</sequence>
<proteinExistence type="predicted"/>
<dbReference type="InterPro" id="IPR043502">
    <property type="entry name" value="DNA/RNA_pol_sf"/>
</dbReference>
<reference evidence="3 4" key="1">
    <citation type="submission" date="2013-12" db="EMBL/GenBank/DDBJ databases">
        <authorList>
            <person name="Cubeta M."/>
            <person name="Pakala S."/>
            <person name="Fedorova N."/>
            <person name="Thomas E."/>
            <person name="Dean R."/>
            <person name="Jabaji S."/>
            <person name="Neate S."/>
            <person name="Toda T."/>
            <person name="Tavantzis S."/>
            <person name="Vilgalys R."/>
            <person name="Bharathan N."/>
            <person name="Pakala S."/>
            <person name="Losada L.S."/>
            <person name="Zafar N."/>
            <person name="Nierman W."/>
        </authorList>
    </citation>
    <scope>NUCLEOTIDE SEQUENCE [LARGE SCALE GENOMIC DNA]</scope>
    <source>
        <strain evidence="3 4">123E</strain>
    </source>
</reference>
<dbReference type="PANTHER" id="PTHR33064:SF37">
    <property type="entry name" value="RIBONUCLEASE H"/>
    <property type="match status" value="1"/>
</dbReference>
<name>A0A074RET6_9AGAM</name>
<organism evidence="3 4">
    <name type="scientific">Rhizoctonia solani 123E</name>
    <dbReference type="NCBI Taxonomy" id="1423351"/>
    <lineage>
        <taxon>Eukaryota</taxon>
        <taxon>Fungi</taxon>
        <taxon>Dikarya</taxon>
        <taxon>Basidiomycota</taxon>
        <taxon>Agaricomycotina</taxon>
        <taxon>Agaricomycetes</taxon>
        <taxon>Cantharellales</taxon>
        <taxon>Ceratobasidiaceae</taxon>
        <taxon>Rhizoctonia</taxon>
    </lineage>
</organism>
<feature type="non-terminal residue" evidence="3">
    <location>
        <position position="234"/>
    </location>
</feature>
<keyword evidence="4" id="KW-1185">Reference proteome</keyword>
<dbReference type="HOGENOM" id="CLU_1147023_0_0_1"/>
<dbReference type="Pfam" id="PF17919">
    <property type="entry name" value="RT_RNaseH_2"/>
    <property type="match status" value="1"/>
</dbReference>
<dbReference type="InterPro" id="IPR051320">
    <property type="entry name" value="Viral_Replic_Matur_Polypro"/>
</dbReference>
<comment type="caution">
    <text evidence="3">The sequence shown here is derived from an EMBL/GenBank/DDBJ whole genome shotgun (WGS) entry which is preliminary data.</text>
</comment>
<dbReference type="Gene3D" id="3.30.70.270">
    <property type="match status" value="2"/>
</dbReference>
<dbReference type="Pfam" id="PF00078">
    <property type="entry name" value="RVT_1"/>
    <property type="match status" value="1"/>
</dbReference>
<dbReference type="EMBL" id="AZST01002022">
    <property type="protein sequence ID" value="KEP45264.1"/>
    <property type="molecule type" value="Genomic_DNA"/>
</dbReference>
<dbReference type="Proteomes" id="UP000027456">
    <property type="component" value="Unassembled WGS sequence"/>
</dbReference>
<dbReference type="InterPro" id="IPR041577">
    <property type="entry name" value="RT_RNaseH_2"/>
</dbReference>
<dbReference type="SUPFAM" id="SSF56672">
    <property type="entry name" value="DNA/RNA polymerases"/>
    <property type="match status" value="1"/>
</dbReference>
<evidence type="ECO:0000313" key="4">
    <source>
        <dbReference type="Proteomes" id="UP000027456"/>
    </source>
</evidence>
<dbReference type="InterPro" id="IPR000477">
    <property type="entry name" value="RT_dom"/>
</dbReference>
<dbReference type="PANTHER" id="PTHR33064">
    <property type="entry name" value="POL PROTEIN"/>
    <property type="match status" value="1"/>
</dbReference>
<feature type="domain" description="Reverse transcriptase" evidence="1">
    <location>
        <begin position="3"/>
        <end position="87"/>
    </location>
</feature>
<dbReference type="STRING" id="1423351.A0A074RET6"/>
<evidence type="ECO:0000259" key="2">
    <source>
        <dbReference type="Pfam" id="PF17919"/>
    </source>
</evidence>
<feature type="domain" description="Reverse transcriptase/retrotransposon-derived protein RNase H-like" evidence="2">
    <location>
        <begin position="150"/>
        <end position="233"/>
    </location>
</feature>